<feature type="domain" description="HD Cas3-type" evidence="11">
    <location>
        <begin position="23"/>
        <end position="183"/>
    </location>
</feature>
<dbReference type="InterPro" id="IPR027417">
    <property type="entry name" value="P-loop_NTPase"/>
</dbReference>
<dbReference type="SUPFAM" id="SSF52540">
    <property type="entry name" value="P-loop containing nucleoside triphosphate hydrolases"/>
    <property type="match status" value="1"/>
</dbReference>
<dbReference type="PROSITE" id="PS51192">
    <property type="entry name" value="HELICASE_ATP_BIND_1"/>
    <property type="match status" value="1"/>
</dbReference>
<dbReference type="InterPro" id="IPR006674">
    <property type="entry name" value="HD_domain"/>
</dbReference>
<evidence type="ECO:0000256" key="5">
    <source>
        <dbReference type="ARBA" id="ARBA00022741"/>
    </source>
</evidence>
<organism evidence="12 13">
    <name type="scientific">Terrisporobacter glycolicus ATCC 14880 = DSM 1288</name>
    <dbReference type="NCBI Taxonomy" id="1121315"/>
    <lineage>
        <taxon>Bacteria</taxon>
        <taxon>Bacillati</taxon>
        <taxon>Bacillota</taxon>
        <taxon>Clostridia</taxon>
        <taxon>Peptostreptococcales</taxon>
        <taxon>Peptostreptococcaceae</taxon>
        <taxon>Terrisporobacter</taxon>
    </lineage>
</organism>
<keyword evidence="6" id="KW-0378">Hydrolase</keyword>
<dbReference type="Gene3D" id="1.10.3210.30">
    <property type="match status" value="1"/>
</dbReference>
<dbReference type="NCBIfam" id="TIGR01587">
    <property type="entry name" value="cas3_core"/>
    <property type="match status" value="1"/>
</dbReference>
<keyword evidence="7" id="KW-0347">Helicase</keyword>
<protein>
    <recommendedName>
        <fullName evidence="14">CRISPR-associated helicase Cas3</fullName>
    </recommendedName>
</protein>
<evidence type="ECO:0000256" key="2">
    <source>
        <dbReference type="ARBA" id="ARBA00009046"/>
    </source>
</evidence>
<evidence type="ECO:0000313" key="13">
    <source>
        <dbReference type="Proteomes" id="UP001348492"/>
    </source>
</evidence>
<evidence type="ECO:0000256" key="7">
    <source>
        <dbReference type="ARBA" id="ARBA00022806"/>
    </source>
</evidence>
<evidence type="ECO:0000256" key="3">
    <source>
        <dbReference type="ARBA" id="ARBA00022722"/>
    </source>
</evidence>
<sequence>MSEENLYSELLDESIINEINKRLAKPRKTIKEHTDDLLNVLYLLRDLGYIKDDKIYKLVKKACIYHDIGKINDEFQFRVKSEKKIPFNDDKEISHNILSLYFIDESKFDSKEDYLRVANAVINHHDYCDISEILRSKQELINSLLDKFEHKKVKKKASSNISKISQNIDAIKIKGYLHKCDYSASSIDKDGNKNYEAEYINYFLNESLNNLLNRWKSNNPNSTWNKLQNFCIENKNENIIAIAQTGMGKTEAGLLWIGDNKGFFILPIRTAINAIYDRIEKEILNIKDDKSSVDKINNKVGLLHSSSLEYLLSQEANKKDNKEAKIEDKENQEILKYENTAKQLSLPLNISTLDQLFDFVYKYPAYELKLTTLSYSKLVIDEIQMYSPDLLAYLIYGIERVAEQGGKIAILTATLAPFIKDLLNKNIKFKIDEFTDDSKRHNLKVIDEKISADDIYEKYLENKISDKSNKILVVCNSISESQNIYKQLKEKMNDINEESNLHILHAKFIRNERLQKEKEILDFGKTYKNEDTKEIDKQNGIWISTSTVEASLDIDFDYLFTELQDINSLFQRFGRCNRKGKKSSDDTNCYIYTKIEEKNFINGEKGYIDKAIFDLSKEAISGWNGQISESQKIDLINTYMTMDKLKDSHYITEYRSVYNFIKNLTPNEFKADEVKLRNILSRETIPGPIYHKYLGEIKGIECELNNPQIKSKDKKTKRIELQNELKKYTVSVHPSDIYNYQNALRNKKALTYENIKLSDYEYIPVIDCEYDEMGYRKKNFDDETNRTNNMDDFML</sequence>
<dbReference type="PANTHER" id="PTHR47963:SF9">
    <property type="entry name" value="CRISPR-ASSOCIATED ENDONUCLEASE_HELICASE CAS3"/>
    <property type="match status" value="1"/>
</dbReference>
<dbReference type="InterPro" id="IPR054712">
    <property type="entry name" value="Cas3-like_dom"/>
</dbReference>
<dbReference type="CDD" id="cd09641">
    <property type="entry name" value="Cas3''_I"/>
    <property type="match status" value="1"/>
</dbReference>
<dbReference type="RefSeq" id="WP_018590791.1">
    <property type="nucleotide sequence ID" value="NZ_CP117523.1"/>
</dbReference>
<evidence type="ECO:0000259" key="10">
    <source>
        <dbReference type="PROSITE" id="PS51192"/>
    </source>
</evidence>
<dbReference type="Pfam" id="PF01966">
    <property type="entry name" value="HD"/>
    <property type="match status" value="1"/>
</dbReference>
<name>A0ABZ2EUZ5_9FIRM</name>
<dbReference type="SUPFAM" id="SSF109604">
    <property type="entry name" value="HD-domain/PDEase-like"/>
    <property type="match status" value="1"/>
</dbReference>
<dbReference type="PANTHER" id="PTHR47963">
    <property type="entry name" value="DEAD-BOX ATP-DEPENDENT RNA HELICASE 47, MITOCHONDRIAL"/>
    <property type="match status" value="1"/>
</dbReference>
<comment type="similarity">
    <text evidence="2">In the central section; belongs to the CRISPR-associated helicase Cas3 family.</text>
</comment>
<gene>
    <name evidence="12" type="ORF">TEGL_21540</name>
</gene>
<evidence type="ECO:0008006" key="14">
    <source>
        <dbReference type="Google" id="ProtNLM"/>
    </source>
</evidence>
<evidence type="ECO:0000256" key="1">
    <source>
        <dbReference type="ARBA" id="ARBA00006847"/>
    </source>
</evidence>
<dbReference type="InterPro" id="IPR014001">
    <property type="entry name" value="Helicase_ATP-bd"/>
</dbReference>
<feature type="domain" description="Helicase ATP-binding" evidence="10">
    <location>
        <begin position="230"/>
        <end position="433"/>
    </location>
</feature>
<dbReference type="InterPro" id="IPR006474">
    <property type="entry name" value="Helicase_Cas3_CRISPR-ass_core"/>
</dbReference>
<keyword evidence="13" id="KW-1185">Reference proteome</keyword>
<dbReference type="InterPro" id="IPR038257">
    <property type="entry name" value="CRISPR-assoc_Cas3_HD_sf"/>
</dbReference>
<dbReference type="InterPro" id="IPR006483">
    <property type="entry name" value="CRISPR-assoc_Cas3_HD"/>
</dbReference>
<dbReference type="Pfam" id="PF00270">
    <property type="entry name" value="DEAD"/>
    <property type="match status" value="1"/>
</dbReference>
<keyword evidence="5" id="KW-0547">Nucleotide-binding</keyword>
<keyword evidence="4" id="KW-0479">Metal-binding</keyword>
<keyword evidence="8" id="KW-0067">ATP-binding</keyword>
<keyword evidence="3" id="KW-0540">Nuclease</keyword>
<dbReference type="Pfam" id="PF22590">
    <property type="entry name" value="Cas3-like_C_2"/>
    <property type="match status" value="1"/>
</dbReference>
<accession>A0ABZ2EUZ5</accession>
<dbReference type="Gene3D" id="3.40.50.300">
    <property type="entry name" value="P-loop containing nucleotide triphosphate hydrolases"/>
    <property type="match status" value="2"/>
</dbReference>
<evidence type="ECO:0000256" key="4">
    <source>
        <dbReference type="ARBA" id="ARBA00022723"/>
    </source>
</evidence>
<evidence type="ECO:0000313" key="12">
    <source>
        <dbReference type="EMBL" id="WWD83740.1"/>
    </source>
</evidence>
<reference evidence="12 13" key="1">
    <citation type="journal article" date="2023" name="PLoS ONE">
        <title>Genome-based metabolic and phylogenomic analysis of three Terrisporobacter species.</title>
        <authorList>
            <person name="Boer T."/>
            <person name="Bengelsdorf F.R."/>
            <person name="Bomeke M."/>
            <person name="Daniel R."/>
            <person name="Poehlein A."/>
        </authorList>
    </citation>
    <scope>NUCLEOTIDE SEQUENCE [LARGE SCALE GENOMIC DNA]</scope>
    <source>
        <strain evidence="12 13">DSM 1288</strain>
    </source>
</reference>
<dbReference type="NCBIfam" id="TIGR01596">
    <property type="entry name" value="cas3_HD"/>
    <property type="match status" value="1"/>
</dbReference>
<dbReference type="Proteomes" id="UP001348492">
    <property type="component" value="Chromosome"/>
</dbReference>
<evidence type="ECO:0000256" key="6">
    <source>
        <dbReference type="ARBA" id="ARBA00022801"/>
    </source>
</evidence>
<evidence type="ECO:0000256" key="8">
    <source>
        <dbReference type="ARBA" id="ARBA00022840"/>
    </source>
</evidence>
<proteinExistence type="inferred from homology"/>
<keyword evidence="9" id="KW-0051">Antiviral defense</keyword>
<evidence type="ECO:0000259" key="11">
    <source>
        <dbReference type="PROSITE" id="PS51643"/>
    </source>
</evidence>
<comment type="similarity">
    <text evidence="1">In the N-terminal section; belongs to the CRISPR-associated nuclease Cas3-HD family.</text>
</comment>
<evidence type="ECO:0000256" key="9">
    <source>
        <dbReference type="ARBA" id="ARBA00023118"/>
    </source>
</evidence>
<dbReference type="InterPro" id="IPR050547">
    <property type="entry name" value="DEAD_box_RNA_helicases"/>
</dbReference>
<dbReference type="EMBL" id="CP117523">
    <property type="protein sequence ID" value="WWD83740.1"/>
    <property type="molecule type" value="Genomic_DNA"/>
</dbReference>
<dbReference type="PROSITE" id="PS51643">
    <property type="entry name" value="HD_CAS3"/>
    <property type="match status" value="1"/>
</dbReference>
<dbReference type="SMART" id="SM00487">
    <property type="entry name" value="DEXDc"/>
    <property type="match status" value="1"/>
</dbReference>
<dbReference type="InterPro" id="IPR011545">
    <property type="entry name" value="DEAD/DEAH_box_helicase_dom"/>
</dbReference>